<comment type="caution">
    <text evidence="2">The sequence shown here is derived from an EMBL/GenBank/DDBJ whole genome shotgun (WGS) entry which is preliminary data.</text>
</comment>
<evidence type="ECO:0000313" key="2">
    <source>
        <dbReference type="EMBL" id="KAK9527959.1"/>
    </source>
</evidence>
<dbReference type="EMBL" id="JBCEZU010000112">
    <property type="protein sequence ID" value="KAK9527959.1"/>
    <property type="molecule type" value="Genomic_DNA"/>
</dbReference>
<proteinExistence type="predicted"/>
<feature type="region of interest" description="Disordered" evidence="1">
    <location>
        <begin position="39"/>
        <end position="75"/>
    </location>
</feature>
<dbReference type="Proteomes" id="UP001488805">
    <property type="component" value="Unassembled WGS sequence"/>
</dbReference>
<name>A0AAW1EZU4_ZOAVI</name>
<gene>
    <name evidence="2" type="ORF">VZT92_014466</name>
</gene>
<accession>A0AAW1EZU4</accession>
<protein>
    <submittedName>
        <fullName evidence="2">Uncharacterized protein</fullName>
    </submittedName>
</protein>
<reference evidence="2 3" key="1">
    <citation type="journal article" date="2024" name="Genome Biol. Evol.">
        <title>Chromosome-level genome assembly of the viviparous eelpout Zoarces viviparus.</title>
        <authorList>
            <person name="Fuhrmann N."/>
            <person name="Brasseur M.V."/>
            <person name="Bakowski C.E."/>
            <person name="Podsiadlowski L."/>
            <person name="Prost S."/>
            <person name="Krehenwinkel H."/>
            <person name="Mayer C."/>
        </authorList>
    </citation>
    <scope>NUCLEOTIDE SEQUENCE [LARGE SCALE GENOMIC DNA]</scope>
    <source>
        <strain evidence="2">NO-MEL_2022_Ind0_liver</strain>
    </source>
</reference>
<sequence>MRLTHHAAPAKCLPRQRSHIAMVMWVDYQRAALMPRTGGLGVAPTSADTRNESRHTGHRVTGLSGKKCEPLAPLG</sequence>
<keyword evidence="3" id="KW-1185">Reference proteome</keyword>
<evidence type="ECO:0000256" key="1">
    <source>
        <dbReference type="SAM" id="MobiDB-lite"/>
    </source>
</evidence>
<evidence type="ECO:0000313" key="3">
    <source>
        <dbReference type="Proteomes" id="UP001488805"/>
    </source>
</evidence>
<organism evidence="2 3">
    <name type="scientific">Zoarces viviparus</name>
    <name type="common">Viviparous eelpout</name>
    <name type="synonym">Blennius viviparus</name>
    <dbReference type="NCBI Taxonomy" id="48416"/>
    <lineage>
        <taxon>Eukaryota</taxon>
        <taxon>Metazoa</taxon>
        <taxon>Chordata</taxon>
        <taxon>Craniata</taxon>
        <taxon>Vertebrata</taxon>
        <taxon>Euteleostomi</taxon>
        <taxon>Actinopterygii</taxon>
        <taxon>Neopterygii</taxon>
        <taxon>Teleostei</taxon>
        <taxon>Neoteleostei</taxon>
        <taxon>Acanthomorphata</taxon>
        <taxon>Eupercaria</taxon>
        <taxon>Perciformes</taxon>
        <taxon>Cottioidei</taxon>
        <taxon>Zoarcales</taxon>
        <taxon>Zoarcidae</taxon>
        <taxon>Zoarcinae</taxon>
        <taxon>Zoarces</taxon>
    </lineage>
</organism>
<dbReference type="AlphaFoldDB" id="A0AAW1EZU4"/>